<reference evidence="2" key="1">
    <citation type="submission" date="2012-09" db="EMBL/GenBank/DDBJ databases">
        <authorList>
            <person name="Martin A.A."/>
        </authorList>
    </citation>
    <scope>NUCLEOTIDE SEQUENCE</scope>
</reference>
<evidence type="ECO:0000313" key="3">
    <source>
        <dbReference type="WBParaSite" id="ACAC_0000773101-mRNA-1"/>
    </source>
</evidence>
<reference evidence="3" key="2">
    <citation type="submission" date="2016-04" db="UniProtKB">
        <authorList>
            <consortium name="WormBaseParasite"/>
        </authorList>
    </citation>
    <scope>IDENTIFICATION</scope>
</reference>
<dbReference type="AlphaFoldDB" id="A0A158P922"/>
<feature type="compositionally biased region" description="Low complexity" evidence="1">
    <location>
        <begin position="131"/>
        <end position="146"/>
    </location>
</feature>
<dbReference type="Proteomes" id="UP000035642">
    <property type="component" value="Unassembled WGS sequence"/>
</dbReference>
<evidence type="ECO:0000313" key="2">
    <source>
        <dbReference type="Proteomes" id="UP000035642"/>
    </source>
</evidence>
<organism evidence="2 3">
    <name type="scientific">Angiostrongylus cantonensis</name>
    <name type="common">Rat lungworm</name>
    <dbReference type="NCBI Taxonomy" id="6313"/>
    <lineage>
        <taxon>Eukaryota</taxon>
        <taxon>Metazoa</taxon>
        <taxon>Ecdysozoa</taxon>
        <taxon>Nematoda</taxon>
        <taxon>Chromadorea</taxon>
        <taxon>Rhabditida</taxon>
        <taxon>Rhabditina</taxon>
        <taxon>Rhabditomorpha</taxon>
        <taxon>Strongyloidea</taxon>
        <taxon>Metastrongylidae</taxon>
        <taxon>Angiostrongylus</taxon>
    </lineage>
</organism>
<accession>A0A158P922</accession>
<feature type="region of interest" description="Disordered" evidence="1">
    <location>
        <begin position="1"/>
        <end position="37"/>
    </location>
</feature>
<name>A0A158P922_ANGCA</name>
<sequence>MRSPSEYNDGTPRTPLVEDDEENDDLARPDRAMDRRSRLFSMHQAVRPPCLPAPGLAPVPCPPPLPTYAGILPVTLPYGPYQAYSSSSFMGGPAGQFFDPTQLWPPSVIHPPFATIPNPWAPHVDRSGLNTSSTAQLSATTSTLAQNPPDRAGSTKFLGIPPLHKTPKKPGVLTPRRKRQS</sequence>
<dbReference type="WBParaSite" id="ACAC_0000773101-mRNA-1">
    <property type="protein sequence ID" value="ACAC_0000773101-mRNA-1"/>
    <property type="gene ID" value="ACAC_0000773101"/>
</dbReference>
<protein>
    <submittedName>
        <fullName evidence="3">Uncharacterized protein</fullName>
    </submittedName>
</protein>
<feature type="region of interest" description="Disordered" evidence="1">
    <location>
        <begin position="124"/>
        <end position="181"/>
    </location>
</feature>
<proteinExistence type="predicted"/>
<evidence type="ECO:0000256" key="1">
    <source>
        <dbReference type="SAM" id="MobiDB-lite"/>
    </source>
</evidence>
<feature type="compositionally biased region" description="Basic and acidic residues" evidence="1">
    <location>
        <begin position="25"/>
        <end position="37"/>
    </location>
</feature>
<keyword evidence="2" id="KW-1185">Reference proteome</keyword>